<name>A0AAE0IJX6_9PEZI</name>
<evidence type="ECO:0000256" key="2">
    <source>
        <dbReference type="ARBA" id="ARBA00008300"/>
    </source>
</evidence>
<keyword evidence="4" id="KW-0378">Hydrolase</keyword>
<dbReference type="Pfam" id="PF10230">
    <property type="entry name" value="LIDHydrolase"/>
    <property type="match status" value="1"/>
</dbReference>
<evidence type="ECO:0000256" key="4">
    <source>
        <dbReference type="ARBA" id="ARBA00022801"/>
    </source>
</evidence>
<comment type="subcellular location">
    <subcellularLocation>
        <location evidence="1">Lipid droplet</location>
    </subcellularLocation>
</comment>
<organism evidence="5 6">
    <name type="scientific">Apodospora peruviana</name>
    <dbReference type="NCBI Taxonomy" id="516989"/>
    <lineage>
        <taxon>Eukaryota</taxon>
        <taxon>Fungi</taxon>
        <taxon>Dikarya</taxon>
        <taxon>Ascomycota</taxon>
        <taxon>Pezizomycotina</taxon>
        <taxon>Sordariomycetes</taxon>
        <taxon>Sordariomycetidae</taxon>
        <taxon>Sordariales</taxon>
        <taxon>Lasiosphaeriaceae</taxon>
        <taxon>Apodospora</taxon>
    </lineage>
</organism>
<dbReference type="Proteomes" id="UP001283341">
    <property type="component" value="Unassembled WGS sequence"/>
</dbReference>
<dbReference type="SUPFAM" id="SSF53474">
    <property type="entry name" value="alpha/beta-Hydrolases"/>
    <property type="match status" value="1"/>
</dbReference>
<dbReference type="InterPro" id="IPR019363">
    <property type="entry name" value="LDAH"/>
</dbReference>
<dbReference type="Gene3D" id="3.40.50.1820">
    <property type="entry name" value="alpha/beta hydrolase"/>
    <property type="match status" value="1"/>
</dbReference>
<dbReference type="GO" id="GO:0016298">
    <property type="term" value="F:lipase activity"/>
    <property type="evidence" value="ECO:0007669"/>
    <property type="project" value="InterPro"/>
</dbReference>
<evidence type="ECO:0000313" key="5">
    <source>
        <dbReference type="EMBL" id="KAK3326157.1"/>
    </source>
</evidence>
<evidence type="ECO:0000313" key="6">
    <source>
        <dbReference type="Proteomes" id="UP001283341"/>
    </source>
</evidence>
<accession>A0AAE0IJX6</accession>
<sequence>MAAHNPPPRRYPVARSNTQVPSLHYPSEIITKDKNSAARRQYLVFFIPGNPGLADYYVPFLTALRQLLNETEAKTSCAFHIRTQNLIGFDDADHEPPFSNDAPPFSLEDQICHIYDSVFEANMISQAGNPRNGRTFDGVILMGHSVGAYIAMEIFHRHHLAQEKRGLNLKTGIMLFPTITHIAKSRNGWKMDWLRTTPFLDRHAHRIARRFLDLWPSWVLQGIIRPAMGFADHGTAATTRWITSRDGLWQTLHLGKDEMGTITEERWSEELWEIADEVDSPNASVDKFYFLFGQNDEWVGEKSRDEFIRRRKEHAQGRTRIVIDENKIPHAFCIHHSELVAQKIKPWIEEVAGA</sequence>
<proteinExistence type="inferred from homology"/>
<dbReference type="PANTHER" id="PTHR13390">
    <property type="entry name" value="LIPASE"/>
    <property type="match status" value="1"/>
</dbReference>
<reference evidence="5" key="2">
    <citation type="submission" date="2023-06" db="EMBL/GenBank/DDBJ databases">
        <authorList>
            <consortium name="Lawrence Berkeley National Laboratory"/>
            <person name="Haridas S."/>
            <person name="Hensen N."/>
            <person name="Bonometti L."/>
            <person name="Westerberg I."/>
            <person name="Brannstrom I.O."/>
            <person name="Guillou S."/>
            <person name="Cros-Aarteil S."/>
            <person name="Calhoun S."/>
            <person name="Kuo A."/>
            <person name="Mondo S."/>
            <person name="Pangilinan J."/>
            <person name="Riley R."/>
            <person name="Labutti K."/>
            <person name="Andreopoulos B."/>
            <person name="Lipzen A."/>
            <person name="Chen C."/>
            <person name="Yanf M."/>
            <person name="Daum C."/>
            <person name="Ng V."/>
            <person name="Clum A."/>
            <person name="Steindorff A."/>
            <person name="Ohm R."/>
            <person name="Martin F."/>
            <person name="Silar P."/>
            <person name="Natvig D."/>
            <person name="Lalanne C."/>
            <person name="Gautier V."/>
            <person name="Ament-Velasquez S.L."/>
            <person name="Kruys A."/>
            <person name="Hutchinson M.I."/>
            <person name="Powell A.J."/>
            <person name="Barry K."/>
            <person name="Miller A.N."/>
            <person name="Grigoriev I.V."/>
            <person name="Debuchy R."/>
            <person name="Gladieux P."/>
            <person name="Thoren M.H."/>
            <person name="Johannesson H."/>
        </authorList>
    </citation>
    <scope>NUCLEOTIDE SEQUENCE</scope>
    <source>
        <strain evidence="5">CBS 118394</strain>
    </source>
</reference>
<dbReference type="EMBL" id="JAUEDM010000002">
    <property type="protein sequence ID" value="KAK3326157.1"/>
    <property type="molecule type" value="Genomic_DNA"/>
</dbReference>
<gene>
    <name evidence="5" type="ORF">B0H66DRAFT_530165</name>
</gene>
<evidence type="ECO:0000256" key="3">
    <source>
        <dbReference type="ARBA" id="ARBA00022677"/>
    </source>
</evidence>
<keyword evidence="3" id="KW-0551">Lipid droplet</keyword>
<dbReference type="AlphaFoldDB" id="A0AAE0IJX6"/>
<dbReference type="PANTHER" id="PTHR13390:SF0">
    <property type="entry name" value="LIPID DROPLET-ASSOCIATED HYDROLASE"/>
    <property type="match status" value="1"/>
</dbReference>
<reference evidence="5" key="1">
    <citation type="journal article" date="2023" name="Mol. Phylogenet. Evol.">
        <title>Genome-scale phylogeny and comparative genomics of the fungal order Sordariales.</title>
        <authorList>
            <person name="Hensen N."/>
            <person name="Bonometti L."/>
            <person name="Westerberg I."/>
            <person name="Brannstrom I.O."/>
            <person name="Guillou S."/>
            <person name="Cros-Aarteil S."/>
            <person name="Calhoun S."/>
            <person name="Haridas S."/>
            <person name="Kuo A."/>
            <person name="Mondo S."/>
            <person name="Pangilinan J."/>
            <person name="Riley R."/>
            <person name="LaButti K."/>
            <person name="Andreopoulos B."/>
            <person name="Lipzen A."/>
            <person name="Chen C."/>
            <person name="Yan M."/>
            <person name="Daum C."/>
            <person name="Ng V."/>
            <person name="Clum A."/>
            <person name="Steindorff A."/>
            <person name="Ohm R.A."/>
            <person name="Martin F."/>
            <person name="Silar P."/>
            <person name="Natvig D.O."/>
            <person name="Lalanne C."/>
            <person name="Gautier V."/>
            <person name="Ament-Velasquez S.L."/>
            <person name="Kruys A."/>
            <person name="Hutchinson M.I."/>
            <person name="Powell A.J."/>
            <person name="Barry K."/>
            <person name="Miller A.N."/>
            <person name="Grigoriev I.V."/>
            <person name="Debuchy R."/>
            <person name="Gladieux P."/>
            <person name="Hiltunen Thoren M."/>
            <person name="Johannesson H."/>
        </authorList>
    </citation>
    <scope>NUCLEOTIDE SEQUENCE</scope>
    <source>
        <strain evidence="5">CBS 118394</strain>
    </source>
</reference>
<keyword evidence="6" id="KW-1185">Reference proteome</keyword>
<evidence type="ECO:0000256" key="1">
    <source>
        <dbReference type="ARBA" id="ARBA00004502"/>
    </source>
</evidence>
<dbReference type="InterPro" id="IPR029058">
    <property type="entry name" value="AB_hydrolase_fold"/>
</dbReference>
<comment type="caution">
    <text evidence="5">The sequence shown here is derived from an EMBL/GenBank/DDBJ whole genome shotgun (WGS) entry which is preliminary data.</text>
</comment>
<evidence type="ECO:0008006" key="7">
    <source>
        <dbReference type="Google" id="ProtNLM"/>
    </source>
</evidence>
<dbReference type="GO" id="GO:0005811">
    <property type="term" value="C:lipid droplet"/>
    <property type="evidence" value="ECO:0007669"/>
    <property type="project" value="UniProtKB-SubCell"/>
</dbReference>
<protein>
    <recommendedName>
        <fullName evidence="7">Lipid droplet-associated hydrolase</fullName>
    </recommendedName>
</protein>
<dbReference type="GO" id="GO:0019915">
    <property type="term" value="P:lipid storage"/>
    <property type="evidence" value="ECO:0007669"/>
    <property type="project" value="InterPro"/>
</dbReference>
<comment type="similarity">
    <text evidence="2">Belongs to the AB hydrolase superfamily. LDAH family.</text>
</comment>